<accession>D1B9V0</accession>
<keyword evidence="1" id="KW-0812">Transmembrane</keyword>
<keyword evidence="1" id="KW-1133">Transmembrane helix</keyword>
<evidence type="ECO:0008006" key="4">
    <source>
        <dbReference type="Google" id="ProtNLM"/>
    </source>
</evidence>
<proteinExistence type="predicted"/>
<dbReference type="AlphaFoldDB" id="D1B9V0"/>
<dbReference type="HOGENOM" id="CLU_038140_0_0_0"/>
<dbReference type="PANTHER" id="PTHR42867">
    <property type="entry name" value="MEMBRANE PROTEIN-RELATED"/>
    <property type="match status" value="1"/>
</dbReference>
<dbReference type="PATRIC" id="fig|525903.6.peg.821"/>
<evidence type="ECO:0000256" key="1">
    <source>
        <dbReference type="SAM" id="Phobius"/>
    </source>
</evidence>
<organism evidence="2 3">
    <name type="scientific">Thermanaerovibrio acidaminovorans (strain ATCC 49978 / DSM 6589 / Su883)</name>
    <name type="common">Selenomonas acidaminovorans</name>
    <dbReference type="NCBI Taxonomy" id="525903"/>
    <lineage>
        <taxon>Bacteria</taxon>
        <taxon>Thermotogati</taxon>
        <taxon>Synergistota</taxon>
        <taxon>Synergistia</taxon>
        <taxon>Synergistales</taxon>
        <taxon>Synergistaceae</taxon>
        <taxon>Thermanaerovibrio</taxon>
    </lineage>
</organism>
<evidence type="ECO:0000313" key="2">
    <source>
        <dbReference type="EMBL" id="ACZ19053.1"/>
    </source>
</evidence>
<keyword evidence="1" id="KW-0472">Membrane</keyword>
<dbReference type="eggNOG" id="COG3872">
    <property type="taxonomic scope" value="Bacteria"/>
</dbReference>
<sequence length="324" mass="34747">MFQLKRICSSALGALDLAVLAVASQEGGRSLPVGGQAVIEGVMMRGHSAWGLAIRSPGGEVAKYRWDTSSWVASSPWNWPILRGFCSMLDMIREGYRGLSISASVVSAEGQPSRWEALLSVALALVMVVGLFLLLPLWLSELLGRRAHVGGVGLKLLEGLVRCAVFVAYIGLMGLIGDMRRVFAYHGAEHKTINAYESGADLTADSVLRFSRIHVRCGTSFLVVVVLVSVLVFGTLGNGGLVWRISSRVVLLPLVVGISYEIIKWASRGGALGRGLIFPALGLQLLTTREPSSDQVEVALSALRLALGDEDGHVDPWSQKLDQG</sequence>
<protein>
    <recommendedName>
        <fullName evidence="4">DUF1385 domain-containing protein</fullName>
    </recommendedName>
</protein>
<dbReference type="Pfam" id="PF07136">
    <property type="entry name" value="DUF1385"/>
    <property type="match status" value="1"/>
</dbReference>
<feature type="transmembrane region" description="Helical" evidence="1">
    <location>
        <begin position="117"/>
        <end position="139"/>
    </location>
</feature>
<dbReference type="RefSeq" id="WP_012869568.1">
    <property type="nucleotide sequence ID" value="NC_013522.1"/>
</dbReference>
<gene>
    <name evidence="2" type="ordered locus">Taci_0820</name>
</gene>
<dbReference type="Proteomes" id="UP000002030">
    <property type="component" value="Chromosome"/>
</dbReference>
<keyword evidence="3" id="KW-1185">Reference proteome</keyword>
<name>D1B9V0_THEAS</name>
<feature type="transmembrane region" description="Helical" evidence="1">
    <location>
        <begin position="159"/>
        <end position="176"/>
    </location>
</feature>
<dbReference type="InterPro" id="IPR010787">
    <property type="entry name" value="DUF1385"/>
</dbReference>
<dbReference type="STRING" id="525903.Taci_0820"/>
<dbReference type="OrthoDB" id="9784805at2"/>
<reference evidence="2 3" key="1">
    <citation type="journal article" date="2009" name="Stand. Genomic Sci.">
        <title>Complete genome sequence of Thermanaerovibrio acidaminovorans type strain (Su883).</title>
        <authorList>
            <person name="Chovatia M."/>
            <person name="Sikorski J."/>
            <person name="Schroder M."/>
            <person name="Lapidus A."/>
            <person name="Nolan M."/>
            <person name="Tice H."/>
            <person name="Glavina Del Rio T."/>
            <person name="Copeland A."/>
            <person name="Cheng J.F."/>
            <person name="Lucas S."/>
            <person name="Chen F."/>
            <person name="Bruce D."/>
            <person name="Goodwin L."/>
            <person name="Pitluck S."/>
            <person name="Ivanova N."/>
            <person name="Mavromatis K."/>
            <person name="Ovchinnikova G."/>
            <person name="Pati A."/>
            <person name="Chen A."/>
            <person name="Palaniappan K."/>
            <person name="Land M."/>
            <person name="Hauser L."/>
            <person name="Chang Y.J."/>
            <person name="Jeffries C.D."/>
            <person name="Chain P."/>
            <person name="Saunders E."/>
            <person name="Detter J.C."/>
            <person name="Brettin T."/>
            <person name="Rohde M."/>
            <person name="Goker M."/>
            <person name="Spring S."/>
            <person name="Bristow J."/>
            <person name="Markowitz V."/>
            <person name="Hugenholtz P."/>
            <person name="Kyrpides N.C."/>
            <person name="Klenk H.P."/>
            <person name="Eisen J.A."/>
        </authorList>
    </citation>
    <scope>NUCLEOTIDE SEQUENCE [LARGE SCALE GENOMIC DNA]</scope>
    <source>
        <strain evidence="3">ATCC 49978 / DSM 6589 / Su883</strain>
    </source>
</reference>
<dbReference type="PANTHER" id="PTHR42867:SF1">
    <property type="entry name" value="MEMBRANE PROTEIN-RELATED"/>
    <property type="match status" value="1"/>
</dbReference>
<evidence type="ECO:0000313" key="3">
    <source>
        <dbReference type="Proteomes" id="UP000002030"/>
    </source>
</evidence>
<feature type="transmembrane region" description="Helical" evidence="1">
    <location>
        <begin position="217"/>
        <end position="236"/>
    </location>
</feature>
<dbReference type="KEGG" id="tai:Taci_0820"/>
<dbReference type="EnsemblBacteria" id="ACZ19053">
    <property type="protein sequence ID" value="ACZ19053"/>
    <property type="gene ID" value="Taci_0820"/>
</dbReference>
<dbReference type="EMBL" id="CP001818">
    <property type="protein sequence ID" value="ACZ19053.1"/>
    <property type="molecule type" value="Genomic_DNA"/>
</dbReference>